<name>A0AB35U882_9FIRM</name>
<dbReference type="AlphaFoldDB" id="A0AB35U882"/>
<dbReference type="InterPro" id="IPR013563">
    <property type="entry name" value="Oligopep_ABC_C"/>
</dbReference>
<feature type="domain" description="ABC transporter" evidence="8">
    <location>
        <begin position="5"/>
        <end position="255"/>
    </location>
</feature>
<dbReference type="SUPFAM" id="SSF52540">
    <property type="entry name" value="P-loop containing nucleoside triphosphate hydrolases"/>
    <property type="match status" value="1"/>
</dbReference>
<keyword evidence="4" id="KW-1003">Cell membrane</keyword>
<comment type="caution">
    <text evidence="9">The sequence shown here is derived from an EMBL/GenBank/DDBJ whole genome shotgun (WGS) entry which is preliminary data.</text>
</comment>
<dbReference type="GO" id="GO:0005886">
    <property type="term" value="C:plasma membrane"/>
    <property type="evidence" value="ECO:0007669"/>
    <property type="project" value="UniProtKB-SubCell"/>
</dbReference>
<dbReference type="Pfam" id="PF08352">
    <property type="entry name" value="oligo_HPY"/>
    <property type="match status" value="1"/>
</dbReference>
<dbReference type="RefSeq" id="WP_108775046.1">
    <property type="nucleotide sequence ID" value="NZ_JALBUR010000010.1"/>
</dbReference>
<dbReference type="FunFam" id="3.40.50.300:FF:000016">
    <property type="entry name" value="Oligopeptide ABC transporter ATP-binding component"/>
    <property type="match status" value="1"/>
</dbReference>
<evidence type="ECO:0000256" key="6">
    <source>
        <dbReference type="ARBA" id="ARBA00022840"/>
    </source>
</evidence>
<dbReference type="InterPro" id="IPR017871">
    <property type="entry name" value="ABC_transporter-like_CS"/>
</dbReference>
<proteinExistence type="inferred from homology"/>
<dbReference type="InterPro" id="IPR003439">
    <property type="entry name" value="ABC_transporter-like_ATP-bd"/>
</dbReference>
<dbReference type="Gene3D" id="3.40.50.300">
    <property type="entry name" value="P-loop containing nucleotide triphosphate hydrolases"/>
    <property type="match status" value="1"/>
</dbReference>
<dbReference type="PROSITE" id="PS00211">
    <property type="entry name" value="ABC_TRANSPORTER_1"/>
    <property type="match status" value="1"/>
</dbReference>
<sequence length="326" mass="36087">MDSLLDVSDLQVRFRSDFGDRIVTDHISFHVAPGEILGIAGESGSGKSVTSLSVMGLLPKNGSVISGKAMFDGKDLFAMSDKELDQIRGKDICMIYQDALASLDPVFTIGSQMSEAIRHHVEPDKKKAKQIALEWLDKVGIPDPADAYRSYPYEFSGGMRQRVMIAMGLSCHPRLLIADEPTTALDVTIQAQIMKIIRDLRSKLGMSVILISHDLGLIAQNADRVMVMYAGQFVEIADVRELYHHPQHPYTRALLASVPDIHDQQDRQLYSIPGSVPQDYTSMTGCRFASRCAFATEACKAKQSLFEKTPGHWAACIRSQRGELDE</sequence>
<gene>
    <name evidence="9" type="ORF">MOZ60_05525</name>
</gene>
<dbReference type="PANTHER" id="PTHR43297:SF2">
    <property type="entry name" value="DIPEPTIDE TRANSPORT ATP-BINDING PROTEIN DPPD"/>
    <property type="match status" value="1"/>
</dbReference>
<dbReference type="EMBL" id="JALBUR010000010">
    <property type="protein sequence ID" value="MDX8419549.1"/>
    <property type="molecule type" value="Genomic_DNA"/>
</dbReference>
<dbReference type="InterPro" id="IPR003593">
    <property type="entry name" value="AAA+_ATPase"/>
</dbReference>
<dbReference type="PANTHER" id="PTHR43297">
    <property type="entry name" value="OLIGOPEPTIDE TRANSPORT ATP-BINDING PROTEIN APPD"/>
    <property type="match status" value="1"/>
</dbReference>
<evidence type="ECO:0000313" key="10">
    <source>
        <dbReference type="Proteomes" id="UP001286174"/>
    </source>
</evidence>
<evidence type="ECO:0000256" key="4">
    <source>
        <dbReference type="ARBA" id="ARBA00022475"/>
    </source>
</evidence>
<organism evidence="9 10">
    <name type="scientific">Grylomicrobium aquisgranensis</name>
    <dbReference type="NCBI Taxonomy" id="2926318"/>
    <lineage>
        <taxon>Bacteria</taxon>
        <taxon>Bacillati</taxon>
        <taxon>Bacillota</taxon>
        <taxon>Erysipelotrichia</taxon>
        <taxon>Erysipelotrichales</taxon>
        <taxon>Erysipelotrichaceae</taxon>
        <taxon>Grylomicrobium</taxon>
    </lineage>
</organism>
<dbReference type="InterPro" id="IPR050388">
    <property type="entry name" value="ABC_Ni/Peptide_Import"/>
</dbReference>
<evidence type="ECO:0000256" key="3">
    <source>
        <dbReference type="ARBA" id="ARBA00022448"/>
    </source>
</evidence>
<evidence type="ECO:0000256" key="5">
    <source>
        <dbReference type="ARBA" id="ARBA00022741"/>
    </source>
</evidence>
<keyword evidence="7" id="KW-0472">Membrane</keyword>
<keyword evidence="10" id="KW-1185">Reference proteome</keyword>
<evidence type="ECO:0000259" key="8">
    <source>
        <dbReference type="PROSITE" id="PS50893"/>
    </source>
</evidence>
<accession>A0AB35U882</accession>
<comment type="subcellular location">
    <subcellularLocation>
        <location evidence="1">Cell membrane</location>
        <topology evidence="1">Peripheral membrane protein</topology>
    </subcellularLocation>
</comment>
<evidence type="ECO:0000256" key="1">
    <source>
        <dbReference type="ARBA" id="ARBA00004202"/>
    </source>
</evidence>
<dbReference type="SMART" id="SM00382">
    <property type="entry name" value="AAA"/>
    <property type="match status" value="1"/>
</dbReference>
<dbReference type="NCBIfam" id="TIGR01727">
    <property type="entry name" value="oligo_HPY"/>
    <property type="match status" value="1"/>
</dbReference>
<dbReference type="GO" id="GO:0015833">
    <property type="term" value="P:peptide transport"/>
    <property type="evidence" value="ECO:0007669"/>
    <property type="project" value="InterPro"/>
</dbReference>
<protein>
    <submittedName>
        <fullName evidence="9">ABC transporter ATP-binding protein</fullName>
    </submittedName>
</protein>
<dbReference type="CDD" id="cd03257">
    <property type="entry name" value="ABC_NikE_OppD_transporters"/>
    <property type="match status" value="1"/>
</dbReference>
<evidence type="ECO:0000256" key="7">
    <source>
        <dbReference type="ARBA" id="ARBA00023136"/>
    </source>
</evidence>
<dbReference type="GO" id="GO:0005524">
    <property type="term" value="F:ATP binding"/>
    <property type="evidence" value="ECO:0007669"/>
    <property type="project" value="UniProtKB-KW"/>
</dbReference>
<dbReference type="GO" id="GO:0016887">
    <property type="term" value="F:ATP hydrolysis activity"/>
    <property type="evidence" value="ECO:0007669"/>
    <property type="project" value="InterPro"/>
</dbReference>
<keyword evidence="3" id="KW-0813">Transport</keyword>
<reference evidence="9 10" key="1">
    <citation type="submission" date="2022-03" db="EMBL/GenBank/DDBJ databases">
        <title>Novel taxa within the pig intestine.</title>
        <authorList>
            <person name="Wylensek D."/>
            <person name="Bishof K."/>
            <person name="Afrizal A."/>
            <person name="Clavel T."/>
        </authorList>
    </citation>
    <scope>NUCLEOTIDE SEQUENCE [LARGE SCALE GENOMIC DNA]</scope>
    <source>
        <strain evidence="9 10">CLA-KB-P133</strain>
    </source>
</reference>
<evidence type="ECO:0000256" key="2">
    <source>
        <dbReference type="ARBA" id="ARBA00005417"/>
    </source>
</evidence>
<evidence type="ECO:0000313" key="9">
    <source>
        <dbReference type="EMBL" id="MDX8419549.1"/>
    </source>
</evidence>
<comment type="similarity">
    <text evidence="2">Belongs to the ABC transporter superfamily.</text>
</comment>
<dbReference type="Proteomes" id="UP001286174">
    <property type="component" value="Unassembled WGS sequence"/>
</dbReference>
<dbReference type="PROSITE" id="PS50893">
    <property type="entry name" value="ABC_TRANSPORTER_2"/>
    <property type="match status" value="1"/>
</dbReference>
<keyword evidence="5" id="KW-0547">Nucleotide-binding</keyword>
<keyword evidence="6 9" id="KW-0067">ATP-binding</keyword>
<dbReference type="Pfam" id="PF00005">
    <property type="entry name" value="ABC_tran"/>
    <property type="match status" value="1"/>
</dbReference>
<dbReference type="InterPro" id="IPR027417">
    <property type="entry name" value="P-loop_NTPase"/>
</dbReference>